<proteinExistence type="inferred from homology"/>
<evidence type="ECO:0000256" key="4">
    <source>
        <dbReference type="ARBA" id="ARBA00022692"/>
    </source>
</evidence>
<dbReference type="OMA" id="NGFAWLM"/>
<comment type="similarity">
    <text evidence="2">Belongs to the major facilitator superfamily.</text>
</comment>
<sequence>MTENSARIFNTSSSEYIAMTDKNSLVDNMSVYPAEVTVTTTDNEIRTTIQQSLIDPDAETHVYKRRWYILLAYSLLACTQGGYWNTWGPIAASSEDAFGWSDADIALLSNWGPISYVLATFVMSWVVDVKGLRWACLSTAIMVAAGAGVRCITDQPPYVKWTVNIGQFLNGLAGPVAMGVPPALSALWFPVKERTTATAIATILNGIGVGISFALGPYMVPDRISNQNITASNYSSSNTTERISQERHDIMIYMYVEAAWAVFVLLLILVYFPAKPPKPPTLSASVERMDFMTGAKTLIRNARFWVICATYGISLGVFNCWQSVLDVILKPHKIDESEAGWLGFYSILAGCVGSVILARFADVFSRHMKMFLLLLYISGTGCFVWFTLLINGTIPESTYSLYAAIILATLLLNASVPLYFEMACEATYPVAEGITNFVLTLVNNIGGLVFLLINMVPNIGTAWENWTCLGAIASCIPVLFLIKENYNRLEVDEIKKI</sequence>
<keyword evidence="6 11" id="KW-0472">Membrane</keyword>
<dbReference type="Gene3D" id="1.20.1250.20">
    <property type="entry name" value="MFS general substrate transporter like domains"/>
    <property type="match status" value="2"/>
</dbReference>
<evidence type="ECO:0000256" key="10">
    <source>
        <dbReference type="ARBA" id="ARBA00048410"/>
    </source>
</evidence>
<feature type="transmembrane region" description="Helical" evidence="11">
    <location>
        <begin position="344"/>
        <end position="361"/>
    </location>
</feature>
<dbReference type="Pfam" id="PF07690">
    <property type="entry name" value="MFS_1"/>
    <property type="match status" value="1"/>
</dbReference>
<evidence type="ECO:0000256" key="9">
    <source>
        <dbReference type="ARBA" id="ARBA00037192"/>
    </source>
</evidence>
<reference evidence="12" key="1">
    <citation type="submission" date="2022-08" db="UniProtKB">
        <authorList>
            <consortium name="EnsemblMetazoa"/>
        </authorList>
    </citation>
    <scope>IDENTIFICATION</scope>
    <source>
        <strain evidence="12">05x7-T-G4-1.051#20</strain>
    </source>
</reference>
<dbReference type="OrthoDB" id="422206at2759"/>
<dbReference type="InterPro" id="IPR036259">
    <property type="entry name" value="MFS_trans_sf"/>
</dbReference>
<organism evidence="12 13">
    <name type="scientific">Magallana gigas</name>
    <name type="common">Pacific oyster</name>
    <name type="synonym">Crassostrea gigas</name>
    <dbReference type="NCBI Taxonomy" id="29159"/>
    <lineage>
        <taxon>Eukaryota</taxon>
        <taxon>Metazoa</taxon>
        <taxon>Spiralia</taxon>
        <taxon>Lophotrochozoa</taxon>
        <taxon>Mollusca</taxon>
        <taxon>Bivalvia</taxon>
        <taxon>Autobranchia</taxon>
        <taxon>Pteriomorphia</taxon>
        <taxon>Ostreida</taxon>
        <taxon>Ostreoidea</taxon>
        <taxon>Ostreidae</taxon>
        <taxon>Magallana</taxon>
    </lineage>
</organism>
<comment type="function">
    <text evidence="9">Mediates H(+)-dependent pyridoxine transport.</text>
</comment>
<dbReference type="GO" id="GO:0022857">
    <property type="term" value="F:transmembrane transporter activity"/>
    <property type="evidence" value="ECO:0007669"/>
    <property type="project" value="InterPro"/>
</dbReference>
<dbReference type="InterPro" id="IPR049604">
    <property type="entry name" value="SLC49A4-like"/>
</dbReference>
<dbReference type="InterPro" id="IPR011701">
    <property type="entry name" value="MFS"/>
</dbReference>
<evidence type="ECO:0000256" key="8">
    <source>
        <dbReference type="ARBA" id="ARBA00023228"/>
    </source>
</evidence>
<evidence type="ECO:0000313" key="12">
    <source>
        <dbReference type="EnsemblMetazoa" id="G27220.4:cds"/>
    </source>
</evidence>
<dbReference type="InterPro" id="IPR049680">
    <property type="entry name" value="FLVCR1-2_SLC49-like"/>
</dbReference>
<feature type="transmembrane region" description="Helical" evidence="11">
    <location>
        <begin position="304"/>
        <end position="324"/>
    </location>
</feature>
<keyword evidence="8" id="KW-0458">Lysosome</keyword>
<keyword evidence="4 11" id="KW-0812">Transmembrane</keyword>
<dbReference type="Proteomes" id="UP000005408">
    <property type="component" value="Unassembled WGS sequence"/>
</dbReference>
<keyword evidence="7" id="KW-0325">Glycoprotein</keyword>
<evidence type="ECO:0000256" key="6">
    <source>
        <dbReference type="ARBA" id="ARBA00023136"/>
    </source>
</evidence>
<feature type="transmembrane region" description="Helical" evidence="11">
    <location>
        <begin position="134"/>
        <end position="152"/>
    </location>
</feature>
<dbReference type="AlphaFoldDB" id="A0A8W8LES3"/>
<dbReference type="EnsemblMetazoa" id="G27220.4">
    <property type="protein sequence ID" value="G27220.4:cds"/>
    <property type="gene ID" value="G27220"/>
</dbReference>
<dbReference type="GO" id="GO:0005765">
    <property type="term" value="C:lysosomal membrane"/>
    <property type="evidence" value="ECO:0007669"/>
    <property type="project" value="UniProtKB-SubCell"/>
</dbReference>
<feature type="transmembrane region" description="Helical" evidence="11">
    <location>
        <begin position="105"/>
        <end position="127"/>
    </location>
</feature>
<evidence type="ECO:0000256" key="5">
    <source>
        <dbReference type="ARBA" id="ARBA00022989"/>
    </source>
</evidence>
<feature type="transmembrane region" description="Helical" evidence="11">
    <location>
        <begin position="434"/>
        <end position="456"/>
    </location>
</feature>
<feature type="transmembrane region" description="Helical" evidence="11">
    <location>
        <begin position="198"/>
        <end position="220"/>
    </location>
</feature>
<evidence type="ECO:0000256" key="1">
    <source>
        <dbReference type="ARBA" id="ARBA00004155"/>
    </source>
</evidence>
<evidence type="ECO:0000256" key="7">
    <source>
        <dbReference type="ARBA" id="ARBA00023180"/>
    </source>
</evidence>
<feature type="transmembrane region" description="Helical" evidence="11">
    <location>
        <begin position="400"/>
        <end position="422"/>
    </location>
</feature>
<dbReference type="PANTHER" id="PTHR10924">
    <property type="entry name" value="MAJOR FACILITATOR SUPERFAMILY PROTEIN-RELATED"/>
    <property type="match status" value="1"/>
</dbReference>
<evidence type="ECO:0000256" key="2">
    <source>
        <dbReference type="ARBA" id="ARBA00008335"/>
    </source>
</evidence>
<comment type="catalytic activity">
    <reaction evidence="10">
        <text>pyridoxine(out) + n H(+)(out) = pyridoxine(in) + n H(+)(in)</text>
        <dbReference type="Rhea" id="RHEA:76203"/>
        <dbReference type="ChEBI" id="CHEBI:15378"/>
        <dbReference type="ChEBI" id="CHEBI:16709"/>
    </reaction>
</comment>
<evidence type="ECO:0000256" key="11">
    <source>
        <dbReference type="SAM" id="Phobius"/>
    </source>
</evidence>
<evidence type="ECO:0000256" key="3">
    <source>
        <dbReference type="ARBA" id="ARBA00022448"/>
    </source>
</evidence>
<feature type="transmembrane region" description="Helical" evidence="11">
    <location>
        <begin position="373"/>
        <end position="394"/>
    </location>
</feature>
<feature type="transmembrane region" description="Helical" evidence="11">
    <location>
        <begin position="250"/>
        <end position="272"/>
    </location>
</feature>
<name>A0A8W8LES3_MAGGI</name>
<feature type="transmembrane region" description="Helical" evidence="11">
    <location>
        <begin position="462"/>
        <end position="482"/>
    </location>
</feature>
<dbReference type="SUPFAM" id="SSF103473">
    <property type="entry name" value="MFS general substrate transporter"/>
    <property type="match status" value="1"/>
</dbReference>
<evidence type="ECO:0008006" key="14">
    <source>
        <dbReference type="Google" id="ProtNLM"/>
    </source>
</evidence>
<protein>
    <recommendedName>
        <fullName evidence="14">Disrupted in renal carcinoma protein 2-like protein</fullName>
    </recommendedName>
</protein>
<keyword evidence="13" id="KW-1185">Reference proteome</keyword>
<dbReference type="CDD" id="cd17397">
    <property type="entry name" value="MFS_DIRC2"/>
    <property type="match status" value="1"/>
</dbReference>
<dbReference type="PANTHER" id="PTHR10924:SF27">
    <property type="entry name" value="SOLUTE CARRIER FAMILY 49 MEMBER 4"/>
    <property type="match status" value="1"/>
</dbReference>
<feature type="transmembrane region" description="Helical" evidence="11">
    <location>
        <begin position="172"/>
        <end position="191"/>
    </location>
</feature>
<accession>A0A8W8LES3</accession>
<keyword evidence="3" id="KW-0813">Transport</keyword>
<keyword evidence="5 11" id="KW-1133">Transmembrane helix</keyword>
<evidence type="ECO:0000313" key="13">
    <source>
        <dbReference type="Proteomes" id="UP000005408"/>
    </source>
</evidence>
<feature type="transmembrane region" description="Helical" evidence="11">
    <location>
        <begin position="67"/>
        <end position="85"/>
    </location>
</feature>
<comment type="subcellular location">
    <subcellularLocation>
        <location evidence="1">Lysosome membrane</location>
        <topology evidence="1">Multi-pass membrane protein</topology>
    </subcellularLocation>
</comment>